<protein>
    <submittedName>
        <fullName evidence="1">Uncharacterized protein</fullName>
    </submittedName>
</protein>
<comment type="caution">
    <text evidence="1">The sequence shown here is derived from an EMBL/GenBank/DDBJ whole genome shotgun (WGS) entry which is preliminary data.</text>
</comment>
<organism evidence="1 2">
    <name type="scientific">Solanum commersonii</name>
    <name type="common">Commerson's wild potato</name>
    <name type="synonym">Commerson's nightshade</name>
    <dbReference type="NCBI Taxonomy" id="4109"/>
    <lineage>
        <taxon>Eukaryota</taxon>
        <taxon>Viridiplantae</taxon>
        <taxon>Streptophyta</taxon>
        <taxon>Embryophyta</taxon>
        <taxon>Tracheophyta</taxon>
        <taxon>Spermatophyta</taxon>
        <taxon>Magnoliopsida</taxon>
        <taxon>eudicotyledons</taxon>
        <taxon>Gunneridae</taxon>
        <taxon>Pentapetalae</taxon>
        <taxon>asterids</taxon>
        <taxon>lamiids</taxon>
        <taxon>Solanales</taxon>
        <taxon>Solanaceae</taxon>
        <taxon>Solanoideae</taxon>
        <taxon>Solaneae</taxon>
        <taxon>Solanum</taxon>
    </lineage>
</organism>
<gene>
    <name evidence="1" type="ORF">H5410_026980</name>
</gene>
<sequence length="178" mass="19955">MQEMFNCLSKILPMSHILKIFIYEENSSGKVRVTSEENDGLYTLCSQIERIPANMIWRIEPFFVSRDVLFLELTFPFGSNITQQTQVSTQKNLFVFDDLDNIPVVPTLGTLDPVSVPAQVSVTTSPTSPITIPIPPEVVFVPPAATHSPPVRRSTRGSRFGTRTMSQRLVQLVVVFTQ</sequence>
<name>A0A9J5Z0G8_SOLCO</name>
<accession>A0A9J5Z0G8</accession>
<keyword evidence="2" id="KW-1185">Reference proteome</keyword>
<reference evidence="1 2" key="1">
    <citation type="submission" date="2020-09" db="EMBL/GenBank/DDBJ databases">
        <title>De no assembly of potato wild relative species, Solanum commersonii.</title>
        <authorList>
            <person name="Cho K."/>
        </authorList>
    </citation>
    <scope>NUCLEOTIDE SEQUENCE [LARGE SCALE GENOMIC DNA]</scope>
    <source>
        <strain evidence="1">LZ3.2</strain>
        <tissue evidence="1">Leaf</tissue>
    </source>
</reference>
<dbReference type="Proteomes" id="UP000824120">
    <property type="component" value="Chromosome 5"/>
</dbReference>
<dbReference type="EMBL" id="JACXVP010000005">
    <property type="protein sequence ID" value="KAG5605488.1"/>
    <property type="molecule type" value="Genomic_DNA"/>
</dbReference>
<evidence type="ECO:0000313" key="2">
    <source>
        <dbReference type="Proteomes" id="UP000824120"/>
    </source>
</evidence>
<proteinExistence type="predicted"/>
<dbReference type="AlphaFoldDB" id="A0A9J5Z0G8"/>
<evidence type="ECO:0000313" key="1">
    <source>
        <dbReference type="EMBL" id="KAG5605488.1"/>
    </source>
</evidence>